<dbReference type="AlphaFoldDB" id="A0A8B5VXP7"/>
<feature type="transmembrane region" description="Helical" evidence="8">
    <location>
        <begin position="57"/>
        <end position="85"/>
    </location>
</feature>
<dbReference type="EMBL" id="PDXQ01000002">
    <property type="protein sequence ID" value="TRZ28311.1"/>
    <property type="molecule type" value="Genomic_DNA"/>
</dbReference>
<dbReference type="Pfam" id="PF02534">
    <property type="entry name" value="T4SS-DNA_transf"/>
    <property type="match status" value="1"/>
</dbReference>
<evidence type="ECO:0000256" key="6">
    <source>
        <dbReference type="ARBA" id="ARBA00023136"/>
    </source>
</evidence>
<comment type="caution">
    <text evidence="10">The sequence shown here is derived from an EMBL/GenBank/DDBJ whole genome shotgun (WGS) entry which is preliminary data.</text>
</comment>
<dbReference type="GO" id="GO:0005886">
    <property type="term" value="C:plasma membrane"/>
    <property type="evidence" value="ECO:0007669"/>
    <property type="project" value="UniProtKB-SubCell"/>
</dbReference>
<evidence type="ECO:0000256" key="3">
    <source>
        <dbReference type="ARBA" id="ARBA00022475"/>
    </source>
</evidence>
<evidence type="ECO:0000313" key="11">
    <source>
        <dbReference type="Proteomes" id="UP000316316"/>
    </source>
</evidence>
<dbReference type="NCBIfam" id="NF045973">
    <property type="entry name" value="conju_CD1115"/>
    <property type="match status" value="1"/>
</dbReference>
<feature type="region of interest" description="Disordered" evidence="7">
    <location>
        <begin position="500"/>
        <end position="523"/>
    </location>
</feature>
<dbReference type="Proteomes" id="UP000316316">
    <property type="component" value="Unassembled WGS sequence"/>
</dbReference>
<dbReference type="InterPro" id="IPR051539">
    <property type="entry name" value="T4SS-coupling_protein"/>
</dbReference>
<evidence type="ECO:0000313" key="10">
    <source>
        <dbReference type="EMBL" id="TRZ28311.1"/>
    </source>
</evidence>
<dbReference type="Proteomes" id="UP001260773">
    <property type="component" value="Unassembled WGS sequence"/>
</dbReference>
<proteinExistence type="inferred from homology"/>
<keyword evidence="5 8" id="KW-1133">Transmembrane helix</keyword>
<name>A0A8B5VXP7_ENTAV</name>
<dbReference type="PANTHER" id="PTHR37937">
    <property type="entry name" value="CONJUGATIVE TRANSFER: DNA TRANSPORT"/>
    <property type="match status" value="1"/>
</dbReference>
<organism evidence="10 11">
    <name type="scientific">Enterococcus avium</name>
    <name type="common">Streptococcus avium</name>
    <dbReference type="NCBI Taxonomy" id="33945"/>
    <lineage>
        <taxon>Bacteria</taxon>
        <taxon>Bacillati</taxon>
        <taxon>Bacillota</taxon>
        <taxon>Bacilli</taxon>
        <taxon>Lactobacillales</taxon>
        <taxon>Enterococcaceae</taxon>
        <taxon>Enterococcus</taxon>
    </lineage>
</organism>
<keyword evidence="4 8" id="KW-0812">Transmembrane</keyword>
<comment type="similarity">
    <text evidence="2">Belongs to the VirD4/TraG family.</text>
</comment>
<evidence type="ECO:0000256" key="5">
    <source>
        <dbReference type="ARBA" id="ARBA00022989"/>
    </source>
</evidence>
<sequence>MQTYKKSLSMYLGIACFLLLLFYTLSNWILSFSDASAAEIINFVISVDGLNDFVNHFFIYFLMFQPISLAAGLMGFLCGLLGYVYKNDKGVYRHNEEHGSARFAKESEMAKYADNEEKNNIILTEKARMGIHNDRLPIAVQRNKNICVIGDPGAGKTRFFVKPNLMQMQGSYIVTDPKGLLVRETGKMLEDAGYKIKIFDLANLANSDHFNVFKYIKTELDVDRVLEQITEGTKKGDKQGEDFWIKAEALLIRAFIAFLWFDGKDNDYLPDLSMIGDMLRFCERKDPKIPSPVEDWFEEQHEKHPNNYAYKQWSLFNDLYRAETRASVLAIAAARYSVFDHEQVVDMVKEDTMDIDSWNEEKTAVFITIPETSDSYNFLSAIFLATAMETLRHKVDNILSGEWSLAPGKTLLHVRLILDEFANIGRIPNIEKFLGTFRSRNMSIVIILQALNQLKKMYEKGWASIVTLCASLLFLGGEEEDTMKYLSKRAGKQTISIRNSTEQNSRRSGGSINKQKQGRDLMTPDEISRLSGMECLLFISKEYVFKDQKYPLENHPNVQLLADKPGDPNWYKYKRYRNEVEELLDKITPDQLIDHGVIESEAA</sequence>
<keyword evidence="3" id="KW-1003">Cell membrane</keyword>
<dbReference type="RefSeq" id="WP_048720371.1">
    <property type="nucleotide sequence ID" value="NZ_CABHNH010000034.1"/>
</dbReference>
<protein>
    <submittedName>
        <fullName evidence="10">Conjugal transfer protein TraG</fullName>
    </submittedName>
    <submittedName>
        <fullName evidence="9">Type IV secretory system conjugative DNA transfer family protein</fullName>
    </submittedName>
</protein>
<reference evidence="9" key="2">
    <citation type="submission" date="2023-03" db="EMBL/GenBank/DDBJ databases">
        <authorList>
            <person name="Shen W."/>
            <person name="Cai J."/>
        </authorList>
    </citation>
    <scope>NUCLEOTIDE SEQUENCE</scope>
    <source>
        <strain evidence="9">P33-2</strain>
    </source>
</reference>
<keyword evidence="6 8" id="KW-0472">Membrane</keyword>
<reference evidence="10 11" key="1">
    <citation type="submission" date="2017-10" db="EMBL/GenBank/DDBJ databases">
        <title>FDA dAtabase for Regulatory Grade micrObial Sequences (FDA-ARGOS): Supporting development and validation of Infectious Disease Dx tests.</title>
        <authorList>
            <person name="Campos J."/>
            <person name="Goldberg B."/>
            <person name="Tallon L.J."/>
            <person name="Sadzewicz L."/>
            <person name="Sengamalay N."/>
            <person name="Ott S."/>
            <person name="Godinez A."/>
            <person name="Nagaraj S."/>
            <person name="Vyas G."/>
            <person name="Aluvathingal J."/>
            <person name="Nadendla S."/>
            <person name="Geyer C."/>
            <person name="Nandy P."/>
            <person name="Hobson J."/>
            <person name="Sichtig H."/>
        </authorList>
    </citation>
    <scope>NUCLEOTIDE SEQUENCE [LARGE SCALE GENOMIC DNA]</scope>
    <source>
        <strain evidence="10 11">FDAARGOS_185</strain>
    </source>
</reference>
<dbReference type="PANTHER" id="PTHR37937:SF1">
    <property type="entry name" value="CONJUGATIVE TRANSFER: DNA TRANSPORT"/>
    <property type="match status" value="1"/>
</dbReference>
<evidence type="ECO:0000256" key="4">
    <source>
        <dbReference type="ARBA" id="ARBA00022692"/>
    </source>
</evidence>
<evidence type="ECO:0000256" key="1">
    <source>
        <dbReference type="ARBA" id="ARBA00004651"/>
    </source>
</evidence>
<dbReference type="SUPFAM" id="SSF52540">
    <property type="entry name" value="P-loop containing nucleoside triphosphate hydrolases"/>
    <property type="match status" value="1"/>
</dbReference>
<comment type="subcellular location">
    <subcellularLocation>
        <location evidence="1">Cell membrane</location>
        <topology evidence="1">Multi-pass membrane protein</topology>
    </subcellularLocation>
</comment>
<feature type="compositionally biased region" description="Polar residues" evidence="7">
    <location>
        <begin position="500"/>
        <end position="515"/>
    </location>
</feature>
<evidence type="ECO:0000256" key="7">
    <source>
        <dbReference type="SAM" id="MobiDB-lite"/>
    </source>
</evidence>
<dbReference type="InterPro" id="IPR027417">
    <property type="entry name" value="P-loop_NTPase"/>
</dbReference>
<dbReference type="CDD" id="cd01127">
    <property type="entry name" value="TrwB_TraG_TraD_VirD4"/>
    <property type="match status" value="1"/>
</dbReference>
<accession>A0A8B5VXP7</accession>
<dbReference type="Gene3D" id="3.40.50.300">
    <property type="entry name" value="P-loop containing nucleotide triphosphate hydrolases"/>
    <property type="match status" value="1"/>
</dbReference>
<evidence type="ECO:0000313" key="9">
    <source>
        <dbReference type="EMBL" id="MDT2405111.1"/>
    </source>
</evidence>
<dbReference type="EMBL" id="JARPWH010000182">
    <property type="protein sequence ID" value="MDT2405111.1"/>
    <property type="molecule type" value="Genomic_DNA"/>
</dbReference>
<dbReference type="InterPro" id="IPR003688">
    <property type="entry name" value="TraG/VirD4"/>
</dbReference>
<evidence type="ECO:0000256" key="2">
    <source>
        <dbReference type="ARBA" id="ARBA00008806"/>
    </source>
</evidence>
<evidence type="ECO:0000256" key="8">
    <source>
        <dbReference type="SAM" id="Phobius"/>
    </source>
</evidence>
<gene>
    <name evidence="10" type="ORF">AUF17_16415</name>
    <name evidence="9" type="ORF">P7D43_22370</name>
</gene>